<organism evidence="2 3">
    <name type="scientific">Xylella fastidiosa subsp. multiplex</name>
    <dbReference type="NCBI Taxonomy" id="644357"/>
    <lineage>
        <taxon>Bacteria</taxon>
        <taxon>Pseudomonadati</taxon>
        <taxon>Pseudomonadota</taxon>
        <taxon>Gammaproteobacteria</taxon>
        <taxon>Lysobacterales</taxon>
        <taxon>Lysobacteraceae</taxon>
        <taxon>Xylella</taxon>
    </lineage>
</organism>
<keyword evidence="1" id="KW-0732">Signal</keyword>
<dbReference type="Gene3D" id="2.40.10.10">
    <property type="entry name" value="Trypsin-like serine proteases"/>
    <property type="match status" value="2"/>
</dbReference>
<dbReference type="EMBL" id="VDCJ01000351">
    <property type="protein sequence ID" value="MRU24536.1"/>
    <property type="molecule type" value="Genomic_DNA"/>
</dbReference>
<reference evidence="2" key="1">
    <citation type="submission" date="2019-05" db="EMBL/GenBank/DDBJ databases">
        <authorList>
            <person name="Castillo A."/>
            <person name="Giampetruzzi A."/>
            <person name="Landa B."/>
            <person name="Saponari M."/>
            <person name="Almeida R.P.P."/>
            <person name="Moralejo E."/>
            <person name="Marco-Noales E."/>
            <person name="Velasco-Amo M.P."/>
            <person name="Roman-Ecija M."/>
            <person name="Navarro I."/>
            <person name="Monterde A."/>
            <person name="Barbe S."/>
        </authorList>
    </citation>
    <scope>NUCLEOTIDE SEQUENCE</scope>
    <source>
        <strain evidence="2">XYL1981</strain>
    </source>
</reference>
<name>A0A9Q4QTF0_XYLFS</name>
<dbReference type="AlphaFoldDB" id="A0A9Q4QTF0"/>
<evidence type="ECO:0000313" key="3">
    <source>
        <dbReference type="Proteomes" id="UP000474061"/>
    </source>
</evidence>
<dbReference type="InterPro" id="IPR009003">
    <property type="entry name" value="Peptidase_S1_PA"/>
</dbReference>
<dbReference type="InterPro" id="IPR050966">
    <property type="entry name" value="Glutamyl_endopeptidase"/>
</dbReference>
<dbReference type="PANTHER" id="PTHR15462">
    <property type="entry name" value="SERINE PROTEASE"/>
    <property type="match status" value="1"/>
</dbReference>
<accession>A0A9Q4QTF0</accession>
<evidence type="ECO:0000256" key="1">
    <source>
        <dbReference type="ARBA" id="ARBA00022729"/>
    </source>
</evidence>
<protein>
    <submittedName>
        <fullName evidence="2">Peptidase</fullName>
    </submittedName>
</protein>
<evidence type="ECO:0000313" key="2">
    <source>
        <dbReference type="EMBL" id="MRU24536.1"/>
    </source>
</evidence>
<reference evidence="2" key="2">
    <citation type="journal article" date="2020" name="Appl. Environ. Microbiol.">
        <title>Multiple intercontinental introductions associated with the emergence of a plant pathogen in Europe.</title>
        <authorList>
            <person name="Landa B.B."/>
            <person name="Castillo A.I."/>
            <person name="Giampetruzzi A."/>
            <person name="Kahn A."/>
            <person name="Roman-Ecija M."/>
            <person name="Velasco-Amo M.P."/>
            <person name="Navas-Cortes J.A."/>
            <person name="Marco-Noales E."/>
            <person name="Barbe S."/>
            <person name="Moralejo E."/>
            <person name="Coletta-Filho H.D."/>
            <person name="Saldarelli P."/>
            <person name="Saponari M."/>
            <person name="Almeida R.P.P."/>
        </authorList>
    </citation>
    <scope>NUCLEOTIDE SEQUENCE</scope>
    <source>
        <strain evidence="2">XYL1981</strain>
    </source>
</reference>
<gene>
    <name evidence="2" type="ORF">FG476_10860</name>
</gene>
<proteinExistence type="predicted"/>
<dbReference type="Proteomes" id="UP000474061">
    <property type="component" value="Unassembled WGS sequence"/>
</dbReference>
<dbReference type="SUPFAM" id="SSF50494">
    <property type="entry name" value="Trypsin-like serine proteases"/>
    <property type="match status" value="1"/>
</dbReference>
<dbReference type="InterPro" id="IPR043504">
    <property type="entry name" value="Peptidase_S1_PA_chymotrypsin"/>
</dbReference>
<sequence>MRTIKSNRLSLVLLGIFSLTLVPSLSIAKSQEDQVLFKNRMTGRHVLSENDVGVGINFSDQEAEEAQRYWTPERIASAISLDSEQDSNAQKSVKEYLEENKINNQGNYEAVYWIGRIYFDAGGHQYSCTGASIESNSKSVVATAAHCLYYMDGEWSTRVVFVPAWDGVSKPLLTWGAVYYQIPRAWRYEEDREHDAAFIKFKPLNDWYGKKEYLADKAGAQTPSFSLAKSGLHYQAFGYKNLSGFNNTPLFICSGEGSDFQKTATNRRLQISGCTVPGGSSGGPVYHASKKGPNGTQVGVVTQQKKAKDGTPLLVFVPWGEVEYSIYRTVDDFGR</sequence>
<dbReference type="RefSeq" id="WP_154128513.1">
    <property type="nucleotide sequence ID" value="NZ_CP136966.1"/>
</dbReference>
<comment type="caution">
    <text evidence="2">The sequence shown here is derived from an EMBL/GenBank/DDBJ whole genome shotgun (WGS) entry which is preliminary data.</text>
</comment>